<evidence type="ECO:0008006" key="3">
    <source>
        <dbReference type="Google" id="ProtNLM"/>
    </source>
</evidence>
<dbReference type="Pfam" id="PF08852">
    <property type="entry name" value="DUF1822"/>
    <property type="match status" value="1"/>
</dbReference>
<dbReference type="OrthoDB" id="512705at2"/>
<dbReference type="RefSeq" id="WP_070392990.1">
    <property type="nucleotide sequence ID" value="NZ_CP017599.1"/>
</dbReference>
<protein>
    <recommendedName>
        <fullName evidence="3">DUF1822 domain-containing protein</fullName>
    </recommendedName>
</protein>
<evidence type="ECO:0000313" key="2">
    <source>
        <dbReference type="Proteomes" id="UP000177870"/>
    </source>
</evidence>
<accession>A0A1D8TSG3</accession>
<dbReference type="EMBL" id="CP017599">
    <property type="protein sequence ID" value="AOX00534.1"/>
    <property type="molecule type" value="Genomic_DNA"/>
</dbReference>
<evidence type="ECO:0000313" key="1">
    <source>
        <dbReference type="EMBL" id="AOX00534.1"/>
    </source>
</evidence>
<proteinExistence type="predicted"/>
<dbReference type="AlphaFoldDB" id="A0A1D8TSG3"/>
<dbReference type="STRING" id="1458985.BJP34_14720"/>
<dbReference type="Proteomes" id="UP000177870">
    <property type="component" value="Chromosome"/>
</dbReference>
<dbReference type="KEGG" id="mpro:BJP34_14720"/>
<reference evidence="2" key="1">
    <citation type="submission" date="2016-10" db="EMBL/GenBank/DDBJ databases">
        <title>Comparative genomics uncovers the prolific and rare metabolic potential of the cyanobacterial genus Moorea.</title>
        <authorList>
            <person name="Leao T."/>
            <person name="Castelao G."/>
            <person name="Korobeynikov A."/>
            <person name="Monroe E.A."/>
            <person name="Podell S."/>
            <person name="Glukhov E."/>
            <person name="Allen E."/>
            <person name="Gerwick W.H."/>
            <person name="Gerwick L."/>
        </authorList>
    </citation>
    <scope>NUCLEOTIDE SEQUENCE [LARGE SCALE GENOMIC DNA]</scope>
    <source>
        <strain evidence="2">PAL-8-15-08-1</strain>
    </source>
</reference>
<sequence length="328" mass="37117">MTITESTNIKVSLSPYAHSYAAQFAAEQTTPRKGKHVYLNTLAVYAINNYLKWLNIPSNLAQSDCWNPGLRALFDVADLVLPNIGKLECRPVLPGQSTLNVPLEVTEDRIGYVAVQFSEQLDQVELLGFAPYHAIAKSLDPLPLEQLESLDTLIDKIDWIKKSVRISQWFEEIFQADWQPPTSLLPQYRYRSSFKTVTAFRGSELGLKRRSMQEPRIEALRGNDRSTMRAKLMDLAGQGVVLLLQVNFQPPDTEDIDIFMRLYPAGDSMYLPPDLQVNLLDESGNSCMKAQAGQTNDKIQIDFSCQPEERFSVRLKLGDISITEKFII</sequence>
<dbReference type="InterPro" id="IPR014951">
    <property type="entry name" value="DUF1822"/>
</dbReference>
<gene>
    <name evidence="1" type="ORF">BJP34_14720</name>
</gene>
<organism evidence="1 2">
    <name type="scientific">Moorena producens PAL-8-15-08-1</name>
    <dbReference type="NCBI Taxonomy" id="1458985"/>
    <lineage>
        <taxon>Bacteria</taxon>
        <taxon>Bacillati</taxon>
        <taxon>Cyanobacteriota</taxon>
        <taxon>Cyanophyceae</taxon>
        <taxon>Coleofasciculales</taxon>
        <taxon>Coleofasciculaceae</taxon>
        <taxon>Moorena</taxon>
    </lineage>
</organism>
<name>A0A1D8TSG3_9CYAN</name>